<dbReference type="EMBL" id="LR796615">
    <property type="protein sequence ID" value="CAB4154565.1"/>
    <property type="molecule type" value="Genomic_DNA"/>
</dbReference>
<evidence type="ECO:0000313" key="1">
    <source>
        <dbReference type="EMBL" id="CAB4154565.1"/>
    </source>
</evidence>
<proteinExistence type="predicted"/>
<reference evidence="1" key="1">
    <citation type="submission" date="2020-04" db="EMBL/GenBank/DDBJ databases">
        <authorList>
            <person name="Chiriac C."/>
            <person name="Salcher M."/>
            <person name="Ghai R."/>
            <person name="Kavagutti S V."/>
        </authorList>
    </citation>
    <scope>NUCLEOTIDE SEQUENCE</scope>
</reference>
<protein>
    <submittedName>
        <fullName evidence="1">Uncharacterized protein</fullName>
    </submittedName>
</protein>
<name>A0A6J5NBN4_9CAUD</name>
<gene>
    <name evidence="1" type="ORF">UFOVP647_11</name>
</gene>
<accession>A0A6J5NBN4</accession>
<organism evidence="1">
    <name type="scientific">uncultured Caudovirales phage</name>
    <dbReference type="NCBI Taxonomy" id="2100421"/>
    <lineage>
        <taxon>Viruses</taxon>
        <taxon>Duplodnaviria</taxon>
        <taxon>Heunggongvirae</taxon>
        <taxon>Uroviricota</taxon>
        <taxon>Caudoviricetes</taxon>
        <taxon>Peduoviridae</taxon>
        <taxon>Maltschvirus</taxon>
        <taxon>Maltschvirus maltsch</taxon>
    </lineage>
</organism>
<sequence>MTSAISTFRSIETGLFVRIECNHYKADSNATEYSTEVFKFSDYIRTIVINDESYVGLGKLMSITSSTSELKASGNQVTITVSGIPNASLYEIINSRLKGSKVSIYRSLFNPTTGAILDVDNPLVGRFFGIVQNYSLTEDYSYEGRTSTNTISIICSSIIDVLDNTTKGRRTNPRDQKLYYPTDLAMDRVPSLVGQYFDFGAPKA</sequence>